<sequence>MATLDDYYYKVRQRHPNIQSDVLQIFMNAQCTSPERALTLSQIRASYKELTEEEFPIKGQTRVQLNFLLTIPFICCFSTPIGTLRLFKLELTE</sequence>
<evidence type="ECO:0000313" key="3">
    <source>
        <dbReference type="RefSeq" id="XP_030383312.1"/>
    </source>
</evidence>
<gene>
    <name evidence="3" type="primary">LOC115630794</name>
</gene>
<keyword evidence="1" id="KW-0472">Membrane</keyword>
<proteinExistence type="predicted"/>
<evidence type="ECO:0000256" key="1">
    <source>
        <dbReference type="SAM" id="Phobius"/>
    </source>
</evidence>
<dbReference type="OrthoDB" id="7998500at2759"/>
<keyword evidence="1" id="KW-0812">Transmembrane</keyword>
<reference evidence="3" key="1">
    <citation type="submission" date="2025-08" db="UniProtKB">
        <authorList>
            <consortium name="RefSeq"/>
        </authorList>
    </citation>
    <scope>IDENTIFICATION</scope>
    <source>
        <strain evidence="3">11010-0011.00</strain>
        <tissue evidence="3">Whole body</tissue>
    </source>
</reference>
<keyword evidence="2" id="KW-1185">Reference proteome</keyword>
<dbReference type="InterPro" id="IPR041966">
    <property type="entry name" value="LOTUS-like"/>
</dbReference>
<keyword evidence="1" id="KW-1133">Transmembrane helix</keyword>
<protein>
    <submittedName>
        <fullName evidence="3">Uncharacterized protein LOC115630794</fullName>
    </submittedName>
</protein>
<dbReference type="Gene3D" id="3.30.420.610">
    <property type="entry name" value="LOTUS domain-like"/>
    <property type="match status" value="1"/>
</dbReference>
<dbReference type="GeneID" id="115630794"/>
<name>A0A6J2U829_DROLE</name>
<feature type="transmembrane region" description="Helical" evidence="1">
    <location>
        <begin position="65"/>
        <end position="87"/>
    </location>
</feature>
<evidence type="ECO:0000313" key="2">
    <source>
        <dbReference type="Proteomes" id="UP000504634"/>
    </source>
</evidence>
<organism evidence="2 3">
    <name type="scientific">Drosophila lebanonensis</name>
    <name type="common">Fruit fly</name>
    <name type="synonym">Scaptodrosophila lebanonensis</name>
    <dbReference type="NCBI Taxonomy" id="7225"/>
    <lineage>
        <taxon>Eukaryota</taxon>
        <taxon>Metazoa</taxon>
        <taxon>Ecdysozoa</taxon>
        <taxon>Arthropoda</taxon>
        <taxon>Hexapoda</taxon>
        <taxon>Insecta</taxon>
        <taxon>Pterygota</taxon>
        <taxon>Neoptera</taxon>
        <taxon>Endopterygota</taxon>
        <taxon>Diptera</taxon>
        <taxon>Brachycera</taxon>
        <taxon>Muscomorpha</taxon>
        <taxon>Ephydroidea</taxon>
        <taxon>Drosophilidae</taxon>
        <taxon>Scaptodrosophila</taxon>
    </lineage>
</organism>
<dbReference type="RefSeq" id="XP_030383312.1">
    <property type="nucleotide sequence ID" value="XM_030527452.1"/>
</dbReference>
<accession>A0A6J2U829</accession>
<dbReference type="Proteomes" id="UP000504634">
    <property type="component" value="Unplaced"/>
</dbReference>
<dbReference type="AlphaFoldDB" id="A0A6J2U829"/>